<keyword evidence="2" id="KW-1185">Reference proteome</keyword>
<reference evidence="1 2" key="1">
    <citation type="submission" date="2019-02" db="EMBL/GenBank/DDBJ databases">
        <title>Opniocepnalus argus genome.</title>
        <authorList>
            <person name="Zhou C."/>
            <person name="Xiao S."/>
        </authorList>
    </citation>
    <scope>NUCLEOTIDE SEQUENCE [LARGE SCALE GENOMIC DNA]</scope>
    <source>
        <strain evidence="1">OARG1902GOOAL</strain>
        <tissue evidence="1">Muscle</tissue>
    </source>
</reference>
<organism evidence="1 2">
    <name type="scientific">Channa argus</name>
    <name type="common">Northern snakehead</name>
    <name type="synonym">Ophicephalus argus</name>
    <dbReference type="NCBI Taxonomy" id="215402"/>
    <lineage>
        <taxon>Eukaryota</taxon>
        <taxon>Metazoa</taxon>
        <taxon>Chordata</taxon>
        <taxon>Craniata</taxon>
        <taxon>Vertebrata</taxon>
        <taxon>Euteleostomi</taxon>
        <taxon>Actinopterygii</taxon>
        <taxon>Neopterygii</taxon>
        <taxon>Teleostei</taxon>
        <taxon>Neoteleostei</taxon>
        <taxon>Acanthomorphata</taxon>
        <taxon>Anabantaria</taxon>
        <taxon>Anabantiformes</taxon>
        <taxon>Channoidei</taxon>
        <taxon>Channidae</taxon>
        <taxon>Channa</taxon>
    </lineage>
</organism>
<proteinExistence type="predicted"/>
<gene>
    <name evidence="1" type="ORF">EXN66_Car020654</name>
</gene>
<dbReference type="EMBL" id="CM015732">
    <property type="protein sequence ID" value="KAF3704963.1"/>
    <property type="molecule type" value="Genomic_DNA"/>
</dbReference>
<sequence length="90" mass="10030">MVLDAFTIQILDIAPLLPHGLSHCSPRSCLYPPIHPSKPSVEIALPPAEAGVFLNCKFCGIILMKWQIPLFTIEPTWQPASYLFFALKPK</sequence>
<evidence type="ECO:0000313" key="2">
    <source>
        <dbReference type="Proteomes" id="UP000503349"/>
    </source>
</evidence>
<protein>
    <submittedName>
        <fullName evidence="1">Uncharacterized protein</fullName>
    </submittedName>
</protein>
<reference evidence="2" key="2">
    <citation type="submission" date="2019-02" db="EMBL/GenBank/DDBJ databases">
        <title>Opniocepnalus argus Var Kimnra genome.</title>
        <authorList>
            <person name="Zhou C."/>
            <person name="Xiao S."/>
        </authorList>
    </citation>
    <scope>NUCLEOTIDE SEQUENCE [LARGE SCALE GENOMIC DNA]</scope>
</reference>
<dbReference type="AlphaFoldDB" id="A0A6G1QRP3"/>
<evidence type="ECO:0000313" key="1">
    <source>
        <dbReference type="EMBL" id="KAF3704963.1"/>
    </source>
</evidence>
<accession>A0A6G1QRP3</accession>
<name>A0A6G1QRP3_CHAAH</name>
<dbReference type="Proteomes" id="UP000503349">
    <property type="component" value="Chromosome 21"/>
</dbReference>